<dbReference type="InterPro" id="IPR006076">
    <property type="entry name" value="FAD-dep_OxRdtase"/>
</dbReference>
<organism evidence="4 5">
    <name type="scientific">Pollutimonas bauzanensis</name>
    <dbReference type="NCBI Taxonomy" id="658167"/>
    <lineage>
        <taxon>Bacteria</taxon>
        <taxon>Pseudomonadati</taxon>
        <taxon>Pseudomonadota</taxon>
        <taxon>Betaproteobacteria</taxon>
        <taxon>Burkholderiales</taxon>
        <taxon>Alcaligenaceae</taxon>
        <taxon>Pollutimonas</taxon>
    </lineage>
</organism>
<dbReference type="PANTHER" id="PTHR13847:SF287">
    <property type="entry name" value="FAD-DEPENDENT OXIDOREDUCTASE DOMAIN-CONTAINING PROTEIN 1"/>
    <property type="match status" value="1"/>
</dbReference>
<accession>A0A1M5VE78</accession>
<evidence type="ECO:0000256" key="2">
    <source>
        <dbReference type="SAM" id="Phobius"/>
    </source>
</evidence>
<dbReference type="RefSeq" id="WP_073103006.1">
    <property type="nucleotide sequence ID" value="NZ_FQXE01000004.1"/>
</dbReference>
<evidence type="ECO:0000313" key="5">
    <source>
        <dbReference type="Proteomes" id="UP000184226"/>
    </source>
</evidence>
<evidence type="ECO:0000259" key="3">
    <source>
        <dbReference type="Pfam" id="PF01266"/>
    </source>
</evidence>
<feature type="domain" description="FAD dependent oxidoreductase" evidence="3">
    <location>
        <begin position="8"/>
        <end position="361"/>
    </location>
</feature>
<name>A0A1M5VE78_9BURK</name>
<dbReference type="STRING" id="658167.SAMN04488135_104348"/>
<keyword evidence="1" id="KW-0560">Oxidoreductase</keyword>
<sequence>MNKSAAFDFIVVGGGIVGTSIAYHLARHKSATVLLIERDQIAAGCTARSSAIIRSHYSIPANSALAWRTIGILSGFQEYLQDGEAESGFQGKGYIILGGARDAQAMRHNVSMQQGLGVDTRTIPLDEVARLHPYLRLDDVEVAAYEPRSGWADPYLTTRSFYRAGKRLGMVSRLNSPVSRLLARGRRIEGVEVDGEKIFAGHVVTALNVWSNDILRSIDVRLPLAAEKHRLASYRIEEDYPSDLPVVKDLLSDNKMYFRPATGNIVLTGGGEAGDVVADPDAYDEGVGLDYIAEQGGRLAHRLPQFAQAMHVHDWSGLYDVSPDWNPIIGAVEGYAGLTVACGFSGHGFKLAPALGEALAAGLLGEPAARGLECYAPSRFQAGQLLQGAYGVGSIS</sequence>
<proteinExistence type="predicted"/>
<keyword evidence="2" id="KW-0472">Membrane</keyword>
<dbReference type="AlphaFoldDB" id="A0A1M5VE78"/>
<evidence type="ECO:0000313" key="4">
    <source>
        <dbReference type="EMBL" id="SHH73491.1"/>
    </source>
</evidence>
<dbReference type="Proteomes" id="UP000184226">
    <property type="component" value="Unassembled WGS sequence"/>
</dbReference>
<keyword evidence="2" id="KW-1133">Transmembrane helix</keyword>
<dbReference type="SUPFAM" id="SSF51905">
    <property type="entry name" value="FAD/NAD(P)-binding domain"/>
    <property type="match status" value="1"/>
</dbReference>
<protein>
    <submittedName>
        <fullName evidence="4">Sarcosine oxidase subunit beta</fullName>
    </submittedName>
</protein>
<keyword evidence="2" id="KW-0812">Transmembrane</keyword>
<feature type="transmembrane region" description="Helical" evidence="2">
    <location>
        <begin position="6"/>
        <end position="26"/>
    </location>
</feature>
<dbReference type="EMBL" id="FQXE01000004">
    <property type="protein sequence ID" value="SHH73491.1"/>
    <property type="molecule type" value="Genomic_DNA"/>
</dbReference>
<dbReference type="GO" id="GO:0005737">
    <property type="term" value="C:cytoplasm"/>
    <property type="evidence" value="ECO:0007669"/>
    <property type="project" value="TreeGrafter"/>
</dbReference>
<reference evidence="4 5" key="1">
    <citation type="submission" date="2016-11" db="EMBL/GenBank/DDBJ databases">
        <authorList>
            <person name="Jaros S."/>
            <person name="Januszkiewicz K."/>
            <person name="Wedrychowicz H."/>
        </authorList>
    </citation>
    <scope>NUCLEOTIDE SEQUENCE [LARGE SCALE GENOMIC DNA]</scope>
    <source>
        <strain evidence="4 5">CGMCC 1.10190</strain>
    </source>
</reference>
<dbReference type="GO" id="GO:0016491">
    <property type="term" value="F:oxidoreductase activity"/>
    <property type="evidence" value="ECO:0007669"/>
    <property type="project" value="UniProtKB-KW"/>
</dbReference>
<dbReference type="Gene3D" id="3.30.9.10">
    <property type="entry name" value="D-Amino Acid Oxidase, subunit A, domain 2"/>
    <property type="match status" value="1"/>
</dbReference>
<dbReference type="Pfam" id="PF01266">
    <property type="entry name" value="DAO"/>
    <property type="match status" value="1"/>
</dbReference>
<keyword evidence="5" id="KW-1185">Reference proteome</keyword>
<gene>
    <name evidence="4" type="ORF">SAMN04488135_104348</name>
</gene>
<evidence type="ECO:0000256" key="1">
    <source>
        <dbReference type="ARBA" id="ARBA00023002"/>
    </source>
</evidence>
<dbReference type="PANTHER" id="PTHR13847">
    <property type="entry name" value="SARCOSINE DEHYDROGENASE-RELATED"/>
    <property type="match status" value="1"/>
</dbReference>
<dbReference type="OrthoDB" id="9815989at2"/>
<dbReference type="Gene3D" id="3.50.50.60">
    <property type="entry name" value="FAD/NAD(P)-binding domain"/>
    <property type="match status" value="1"/>
</dbReference>
<dbReference type="InterPro" id="IPR036188">
    <property type="entry name" value="FAD/NAD-bd_sf"/>
</dbReference>